<evidence type="ECO:0000259" key="4">
    <source>
        <dbReference type="SMART" id="SM00479"/>
    </source>
</evidence>
<dbReference type="CDD" id="cd06127">
    <property type="entry name" value="DEDDh"/>
    <property type="match status" value="1"/>
</dbReference>
<dbReference type="PANTHER" id="PTHR30231">
    <property type="entry name" value="DNA POLYMERASE III SUBUNIT EPSILON"/>
    <property type="match status" value="1"/>
</dbReference>
<dbReference type="AlphaFoldDB" id="A0A553H045"/>
<evidence type="ECO:0000256" key="2">
    <source>
        <dbReference type="ARBA" id="ARBA00022801"/>
    </source>
</evidence>
<feature type="domain" description="Exonuclease" evidence="4">
    <location>
        <begin position="42"/>
        <end position="213"/>
    </location>
</feature>
<reference evidence="5 6" key="1">
    <citation type="submission" date="2019-07" db="EMBL/GenBank/DDBJ databases">
        <title>Pseudomonas mangiferae sp. nov., isolated from bark of mango tree in Thailand.</title>
        <authorList>
            <person name="Srisuk N."/>
            <person name="Anurat P."/>
        </authorList>
    </citation>
    <scope>NUCLEOTIDE SEQUENCE [LARGE SCALE GENOMIC DNA]</scope>
    <source>
        <strain evidence="5 6">DMKU_BBB3-04</strain>
    </source>
</reference>
<accession>A0A553H045</accession>
<sequence>MTPFPWLPRRRLRAPLDPDLLQRRARLPAPAPFAAAPAARQRLVVLDLETSGLDLHRDQVLSIGAVAIEDGAVDFAQQFEATLRRDGQREPGASVLIHGLAPSALAAGVAPADGLLAFMEFLGDSPLLAFHAGFDRHMLARALKDSLDLRLAHPFLDVAELAPLLCPEAGLERGALDDWVARFGLQVQQRHHASADALVTGELALILFHRARRQGLDDLAGLADACARRRRRQQAPSF</sequence>
<keyword evidence="3 5" id="KW-0269">Exonuclease</keyword>
<comment type="caution">
    <text evidence="5">The sequence shown here is derived from an EMBL/GenBank/DDBJ whole genome shotgun (WGS) entry which is preliminary data.</text>
</comment>
<dbReference type="InterPro" id="IPR013520">
    <property type="entry name" value="Ribonucl_H"/>
</dbReference>
<dbReference type="SUPFAM" id="SSF53098">
    <property type="entry name" value="Ribonuclease H-like"/>
    <property type="match status" value="1"/>
</dbReference>
<gene>
    <name evidence="5" type="ORF">FM069_08470</name>
</gene>
<dbReference type="EMBL" id="VJOY01000005">
    <property type="protein sequence ID" value="TRX75126.1"/>
    <property type="molecule type" value="Genomic_DNA"/>
</dbReference>
<evidence type="ECO:0000256" key="1">
    <source>
        <dbReference type="ARBA" id="ARBA00022722"/>
    </source>
</evidence>
<protein>
    <submittedName>
        <fullName evidence="5">3'-5' exonuclease</fullName>
    </submittedName>
</protein>
<dbReference type="SMART" id="SM00479">
    <property type="entry name" value="EXOIII"/>
    <property type="match status" value="1"/>
</dbReference>
<evidence type="ECO:0000313" key="5">
    <source>
        <dbReference type="EMBL" id="TRX75126.1"/>
    </source>
</evidence>
<keyword evidence="1" id="KW-0540">Nuclease</keyword>
<dbReference type="GO" id="GO:0008408">
    <property type="term" value="F:3'-5' exonuclease activity"/>
    <property type="evidence" value="ECO:0007669"/>
    <property type="project" value="TreeGrafter"/>
</dbReference>
<proteinExistence type="predicted"/>
<dbReference type="PANTHER" id="PTHR30231:SF4">
    <property type="entry name" value="PROTEIN NEN2"/>
    <property type="match status" value="1"/>
</dbReference>
<organism evidence="5 6">
    <name type="scientific">Pseudomonas mangiferae</name>
    <dbReference type="NCBI Taxonomy" id="2593654"/>
    <lineage>
        <taxon>Bacteria</taxon>
        <taxon>Pseudomonadati</taxon>
        <taxon>Pseudomonadota</taxon>
        <taxon>Gammaproteobacteria</taxon>
        <taxon>Pseudomonadales</taxon>
        <taxon>Pseudomonadaceae</taxon>
        <taxon>Pseudomonas</taxon>
    </lineage>
</organism>
<dbReference type="InterPro" id="IPR012337">
    <property type="entry name" value="RNaseH-like_sf"/>
</dbReference>
<dbReference type="GO" id="GO:0006259">
    <property type="term" value="P:DNA metabolic process"/>
    <property type="evidence" value="ECO:0007669"/>
    <property type="project" value="UniProtKB-ARBA"/>
</dbReference>
<keyword evidence="6" id="KW-1185">Reference proteome</keyword>
<name>A0A553H045_9PSED</name>
<dbReference type="RefSeq" id="WP_143487862.1">
    <property type="nucleotide sequence ID" value="NZ_VJOY01000005.1"/>
</dbReference>
<dbReference type="Gene3D" id="3.30.420.10">
    <property type="entry name" value="Ribonuclease H-like superfamily/Ribonuclease H"/>
    <property type="match status" value="1"/>
</dbReference>
<evidence type="ECO:0000313" key="6">
    <source>
        <dbReference type="Proteomes" id="UP000315235"/>
    </source>
</evidence>
<evidence type="ECO:0000256" key="3">
    <source>
        <dbReference type="ARBA" id="ARBA00022839"/>
    </source>
</evidence>
<dbReference type="OrthoDB" id="5497329at2"/>
<dbReference type="GO" id="GO:0003676">
    <property type="term" value="F:nucleic acid binding"/>
    <property type="evidence" value="ECO:0007669"/>
    <property type="project" value="InterPro"/>
</dbReference>
<dbReference type="Pfam" id="PF00929">
    <property type="entry name" value="RNase_T"/>
    <property type="match status" value="1"/>
</dbReference>
<dbReference type="InterPro" id="IPR036397">
    <property type="entry name" value="RNaseH_sf"/>
</dbReference>
<keyword evidence="2" id="KW-0378">Hydrolase</keyword>
<dbReference type="Proteomes" id="UP000315235">
    <property type="component" value="Unassembled WGS sequence"/>
</dbReference>